<dbReference type="Pfam" id="PF03275">
    <property type="entry name" value="GLF"/>
    <property type="match status" value="1"/>
</dbReference>
<dbReference type="Proteomes" id="UP000199355">
    <property type="component" value="Unassembled WGS sequence"/>
</dbReference>
<organism evidence="7 8">
    <name type="scientific">Desulfovibrio legallii</name>
    <dbReference type="NCBI Taxonomy" id="571438"/>
    <lineage>
        <taxon>Bacteria</taxon>
        <taxon>Pseudomonadati</taxon>
        <taxon>Thermodesulfobacteriota</taxon>
        <taxon>Desulfovibrionia</taxon>
        <taxon>Desulfovibrionales</taxon>
        <taxon>Desulfovibrionaceae</taxon>
        <taxon>Desulfovibrio</taxon>
    </lineage>
</organism>
<evidence type="ECO:0000256" key="5">
    <source>
        <dbReference type="ARBA" id="ARBA00023235"/>
    </source>
</evidence>
<dbReference type="NCBIfam" id="TIGR00031">
    <property type="entry name" value="UDP-GALP_mutase"/>
    <property type="match status" value="1"/>
</dbReference>
<proteinExistence type="inferred from homology"/>
<feature type="domain" description="UDP-galactopyranose mutase C-terminal" evidence="6">
    <location>
        <begin position="150"/>
        <end position="353"/>
    </location>
</feature>
<keyword evidence="8" id="KW-1185">Reference proteome</keyword>
<dbReference type="Pfam" id="PF13450">
    <property type="entry name" value="NAD_binding_8"/>
    <property type="match status" value="1"/>
</dbReference>
<name>A0A1G7NP77_9BACT</name>
<evidence type="ECO:0000259" key="6">
    <source>
        <dbReference type="Pfam" id="PF03275"/>
    </source>
</evidence>
<evidence type="ECO:0000256" key="3">
    <source>
        <dbReference type="ARBA" id="ARBA00022630"/>
    </source>
</evidence>
<protein>
    <submittedName>
        <fullName evidence="7">UDP-galactopyranose mutase</fullName>
    </submittedName>
</protein>
<dbReference type="AlphaFoldDB" id="A0A1G7NP77"/>
<comment type="cofactor">
    <cofactor evidence="1">
        <name>FAD</name>
        <dbReference type="ChEBI" id="CHEBI:57692"/>
    </cofactor>
</comment>
<evidence type="ECO:0000313" key="7">
    <source>
        <dbReference type="EMBL" id="SDF75099.1"/>
    </source>
</evidence>
<dbReference type="OrthoDB" id="9769600at2"/>
<dbReference type="Gene3D" id="3.40.50.720">
    <property type="entry name" value="NAD(P)-binding Rossmann-like Domain"/>
    <property type="match status" value="3"/>
</dbReference>
<keyword evidence="4" id="KW-0274">FAD</keyword>
<dbReference type="PANTHER" id="PTHR21197:SF0">
    <property type="entry name" value="UDP-GALACTOPYRANOSE MUTASE"/>
    <property type="match status" value="1"/>
</dbReference>
<keyword evidence="3" id="KW-0285">Flavoprotein</keyword>
<evidence type="ECO:0000256" key="1">
    <source>
        <dbReference type="ARBA" id="ARBA00001974"/>
    </source>
</evidence>
<dbReference type="RefSeq" id="WP_092154177.1">
    <property type="nucleotide sequence ID" value="NZ_FNBX01000012.1"/>
</dbReference>
<dbReference type="GO" id="GO:0050660">
    <property type="term" value="F:flavin adenine dinucleotide binding"/>
    <property type="evidence" value="ECO:0007669"/>
    <property type="project" value="TreeGrafter"/>
</dbReference>
<reference evidence="8" key="1">
    <citation type="submission" date="2016-10" db="EMBL/GenBank/DDBJ databases">
        <authorList>
            <person name="Varghese N."/>
            <person name="Submissions S."/>
        </authorList>
    </citation>
    <scope>NUCLEOTIDE SEQUENCE [LARGE SCALE GENOMIC DNA]</scope>
    <source>
        <strain evidence="8">KHC7</strain>
    </source>
</reference>
<gene>
    <name evidence="7" type="ORF">SAMN05192586_11212</name>
</gene>
<dbReference type="SUPFAM" id="SSF51971">
    <property type="entry name" value="Nucleotide-binding domain"/>
    <property type="match status" value="1"/>
</dbReference>
<comment type="similarity">
    <text evidence="2">Belongs to the UDP-galactopyranose/dTDP-fucopyranose mutase family.</text>
</comment>
<dbReference type="GO" id="GO:0005829">
    <property type="term" value="C:cytosol"/>
    <property type="evidence" value="ECO:0007669"/>
    <property type="project" value="TreeGrafter"/>
</dbReference>
<evidence type="ECO:0000256" key="2">
    <source>
        <dbReference type="ARBA" id="ARBA00009321"/>
    </source>
</evidence>
<keyword evidence="5" id="KW-0413">Isomerase</keyword>
<evidence type="ECO:0000313" key="8">
    <source>
        <dbReference type="Proteomes" id="UP000199355"/>
    </source>
</evidence>
<dbReference type="PANTHER" id="PTHR21197">
    <property type="entry name" value="UDP-GALACTOPYRANOSE MUTASE"/>
    <property type="match status" value="1"/>
</dbReference>
<dbReference type="STRING" id="571438.SAMN05192586_11212"/>
<dbReference type="InterPro" id="IPR004379">
    <property type="entry name" value="UDP-GALP_mutase"/>
</dbReference>
<accession>A0A1G7NP77</accession>
<dbReference type="GO" id="GO:0008767">
    <property type="term" value="F:UDP-galactopyranose mutase activity"/>
    <property type="evidence" value="ECO:0007669"/>
    <property type="project" value="InterPro"/>
</dbReference>
<dbReference type="SUPFAM" id="SSF54373">
    <property type="entry name" value="FAD-linked reductases, C-terminal domain"/>
    <property type="match status" value="1"/>
</dbReference>
<sequence>MKPILIVGAGLFGSVLAERIAADAGLPVTVIDRRAHPGGNCWSEIDGPTGVEVHKYGSHIFHTSDENVWRYVTRFTDFNQYRHTVWTISNGQAYSMPINLGTINAFFRKSFSPAEAAAHIRAEIAREGLADPANLEEKAVSLIGRSLYTAFIRGYTIKQWEKDPTELSPEIITRLPVRFTYNNRYFSDAHEGIPLQGYAALFRNLLRHPRIRLLLDTDYQDVAARHADALICCTGAVDAFFDYRLGRLEWRTVDFERQYHDCPDFQGTAVMNYADAETPWTRIHEYKHYHPERPATPATVVFREYSRAAGQDDEPYYPVDTQPNRDLLRRYQDLARQTTPNVIFGGRLGAYRYYDMDDTIAAALRCYEHEVLPRLRAAPA</sequence>
<dbReference type="InterPro" id="IPR015899">
    <property type="entry name" value="UDP-GalPyranose_mutase_C"/>
</dbReference>
<evidence type="ECO:0000256" key="4">
    <source>
        <dbReference type="ARBA" id="ARBA00022827"/>
    </source>
</evidence>
<dbReference type="EMBL" id="FNBX01000012">
    <property type="protein sequence ID" value="SDF75099.1"/>
    <property type="molecule type" value="Genomic_DNA"/>
</dbReference>